<keyword evidence="12" id="KW-1185">Reference proteome</keyword>
<dbReference type="InterPro" id="IPR003593">
    <property type="entry name" value="AAA+_ATPase"/>
</dbReference>
<dbReference type="PANTHER" id="PTHR42734">
    <property type="entry name" value="METAL TRANSPORT SYSTEM ATP-BINDING PROTEIN TM_0124-RELATED"/>
    <property type="match status" value="1"/>
</dbReference>
<dbReference type="SUPFAM" id="SSF52540">
    <property type="entry name" value="P-loop containing nucleoside triphosphate hydrolases"/>
    <property type="match status" value="1"/>
</dbReference>
<dbReference type="PROSITE" id="PS00211">
    <property type="entry name" value="ABC_TRANSPORTER_1"/>
    <property type="match status" value="1"/>
</dbReference>
<evidence type="ECO:0000256" key="4">
    <source>
        <dbReference type="ARBA" id="ARBA00022833"/>
    </source>
</evidence>
<protein>
    <submittedName>
        <fullName evidence="11">Zinc ABC transporter ATP-binding protein ZnuC</fullName>
    </submittedName>
</protein>
<dbReference type="InterPro" id="IPR003439">
    <property type="entry name" value="ABC_transporter-like_ATP-bd"/>
</dbReference>
<keyword evidence="8" id="KW-0406">Ion transport</keyword>
<sequence>MTDTLLSASQLRLQRSHKTVLDNISLTLTAGRIMTLIGPNGCGKSTLIRVLLGLEQADSGSIQRQRGLRVGYMPQKLSLDQRLPLTVDGFLRLARGASRQRIDQWLKRLSIEPLRHQSVHGLSGGEWQRVLLARALLSEPQLLILDEPVQGVDVQGQMELYQLIPQLRDELGCAVLMVSHDLHLVMAATDEVVCLNGHVCCSGHPDQVSLDPAYLDLFGQRPAIAHYTHHHDHQHCLDGHIESEHRGGHTHD</sequence>
<comment type="caution">
    <text evidence="11">The sequence shown here is derived from an EMBL/GenBank/DDBJ whole genome shotgun (WGS) entry which is preliminary data.</text>
</comment>
<keyword evidence="2" id="KW-1003">Cell membrane</keyword>
<dbReference type="Pfam" id="PF00005">
    <property type="entry name" value="ABC_tran"/>
    <property type="match status" value="1"/>
</dbReference>
<dbReference type="Gene3D" id="3.40.50.300">
    <property type="entry name" value="P-loop containing nucleotide triphosphate hydrolases"/>
    <property type="match status" value="1"/>
</dbReference>
<dbReference type="EMBL" id="JBHRYB010000003">
    <property type="protein sequence ID" value="MFC3679271.1"/>
    <property type="molecule type" value="Genomic_DNA"/>
</dbReference>
<keyword evidence="1" id="KW-0813">Transport</keyword>
<evidence type="ECO:0000256" key="7">
    <source>
        <dbReference type="ARBA" id="ARBA00022967"/>
    </source>
</evidence>
<evidence type="ECO:0000313" key="12">
    <source>
        <dbReference type="Proteomes" id="UP001595722"/>
    </source>
</evidence>
<keyword evidence="5 11" id="KW-0067">ATP-binding</keyword>
<keyword evidence="7" id="KW-1278">Translocase</keyword>
<proteinExistence type="predicted"/>
<evidence type="ECO:0000259" key="10">
    <source>
        <dbReference type="PROSITE" id="PS50893"/>
    </source>
</evidence>
<evidence type="ECO:0000256" key="9">
    <source>
        <dbReference type="ARBA" id="ARBA00023136"/>
    </source>
</evidence>
<keyword evidence="6" id="KW-0864">Zinc transport</keyword>
<dbReference type="Proteomes" id="UP001595722">
    <property type="component" value="Unassembled WGS sequence"/>
</dbReference>
<dbReference type="NCBIfam" id="NF007090">
    <property type="entry name" value="PRK09544.1"/>
    <property type="match status" value="1"/>
</dbReference>
<organism evidence="11 12">
    <name type="scientific">Bacterioplanoides pacificum</name>
    <dbReference type="NCBI Taxonomy" id="1171596"/>
    <lineage>
        <taxon>Bacteria</taxon>
        <taxon>Pseudomonadati</taxon>
        <taxon>Pseudomonadota</taxon>
        <taxon>Gammaproteobacteria</taxon>
        <taxon>Oceanospirillales</taxon>
        <taxon>Oceanospirillaceae</taxon>
        <taxon>Bacterioplanoides</taxon>
    </lineage>
</organism>
<dbReference type="InterPro" id="IPR027417">
    <property type="entry name" value="P-loop_NTPase"/>
</dbReference>
<keyword evidence="4" id="KW-0862">Zinc</keyword>
<dbReference type="SMART" id="SM00382">
    <property type="entry name" value="AAA"/>
    <property type="match status" value="1"/>
</dbReference>
<evidence type="ECO:0000256" key="3">
    <source>
        <dbReference type="ARBA" id="ARBA00022741"/>
    </source>
</evidence>
<dbReference type="GO" id="GO:0005524">
    <property type="term" value="F:ATP binding"/>
    <property type="evidence" value="ECO:0007669"/>
    <property type="project" value="UniProtKB-KW"/>
</dbReference>
<accession>A0ABV7VP24</accession>
<keyword evidence="3" id="KW-0547">Nucleotide-binding</keyword>
<feature type="domain" description="ABC transporter" evidence="10">
    <location>
        <begin position="6"/>
        <end position="221"/>
    </location>
</feature>
<dbReference type="PROSITE" id="PS50893">
    <property type="entry name" value="ABC_TRANSPORTER_2"/>
    <property type="match status" value="1"/>
</dbReference>
<name>A0ABV7VP24_9GAMM</name>
<evidence type="ECO:0000313" key="11">
    <source>
        <dbReference type="EMBL" id="MFC3679271.1"/>
    </source>
</evidence>
<dbReference type="InterPro" id="IPR050153">
    <property type="entry name" value="Metal_Ion_Import_ABC"/>
</dbReference>
<reference evidence="12" key="1">
    <citation type="journal article" date="2019" name="Int. J. Syst. Evol. Microbiol.">
        <title>The Global Catalogue of Microorganisms (GCM) 10K type strain sequencing project: providing services to taxonomists for standard genome sequencing and annotation.</title>
        <authorList>
            <consortium name="The Broad Institute Genomics Platform"/>
            <consortium name="The Broad Institute Genome Sequencing Center for Infectious Disease"/>
            <person name="Wu L."/>
            <person name="Ma J."/>
        </authorList>
    </citation>
    <scope>NUCLEOTIDE SEQUENCE [LARGE SCALE GENOMIC DNA]</scope>
    <source>
        <strain evidence="12">KCTC 42424</strain>
    </source>
</reference>
<evidence type="ECO:0000256" key="2">
    <source>
        <dbReference type="ARBA" id="ARBA00022475"/>
    </source>
</evidence>
<dbReference type="PANTHER" id="PTHR42734:SF9">
    <property type="entry name" value="ZINC IMPORT ATP-BINDING PROTEIN ZNUC"/>
    <property type="match status" value="1"/>
</dbReference>
<evidence type="ECO:0000256" key="1">
    <source>
        <dbReference type="ARBA" id="ARBA00022448"/>
    </source>
</evidence>
<evidence type="ECO:0000256" key="6">
    <source>
        <dbReference type="ARBA" id="ARBA00022906"/>
    </source>
</evidence>
<keyword evidence="9" id="KW-0472">Membrane</keyword>
<dbReference type="RefSeq" id="WP_376864927.1">
    <property type="nucleotide sequence ID" value="NZ_JBHRYB010000003.1"/>
</dbReference>
<evidence type="ECO:0000256" key="5">
    <source>
        <dbReference type="ARBA" id="ARBA00022840"/>
    </source>
</evidence>
<evidence type="ECO:0000256" key="8">
    <source>
        <dbReference type="ARBA" id="ARBA00023065"/>
    </source>
</evidence>
<gene>
    <name evidence="11" type="primary">znuC</name>
    <name evidence="11" type="ORF">ACFOMG_03990</name>
</gene>
<dbReference type="InterPro" id="IPR017871">
    <property type="entry name" value="ABC_transporter-like_CS"/>
</dbReference>